<dbReference type="GO" id="GO:0016773">
    <property type="term" value="F:phosphotransferase activity, alcohol group as acceptor"/>
    <property type="evidence" value="ECO:0007669"/>
    <property type="project" value="InterPro"/>
</dbReference>
<keyword evidence="2" id="KW-1185">Reference proteome</keyword>
<dbReference type="GO" id="GO:0019748">
    <property type="term" value="P:secondary metabolic process"/>
    <property type="evidence" value="ECO:0007669"/>
    <property type="project" value="InterPro"/>
</dbReference>
<gene>
    <name evidence="1" type="ORF">HEB94_002693</name>
</gene>
<name>A0A927MZ72_9ACTN</name>
<dbReference type="Pfam" id="PF04655">
    <property type="entry name" value="APH_6_hur"/>
    <property type="match status" value="1"/>
</dbReference>
<dbReference type="InterPro" id="IPR006748">
    <property type="entry name" value="NH2Glyco/OHUrea_AB-resist_kin"/>
</dbReference>
<dbReference type="SUPFAM" id="SSF56112">
    <property type="entry name" value="Protein kinase-like (PK-like)"/>
    <property type="match status" value="1"/>
</dbReference>
<evidence type="ECO:0000313" key="2">
    <source>
        <dbReference type="Proteomes" id="UP000638648"/>
    </source>
</evidence>
<dbReference type="InterPro" id="IPR011009">
    <property type="entry name" value="Kinase-like_dom_sf"/>
</dbReference>
<dbReference type="Proteomes" id="UP000638648">
    <property type="component" value="Unassembled WGS sequence"/>
</dbReference>
<dbReference type="Gene3D" id="3.90.1200.10">
    <property type="match status" value="1"/>
</dbReference>
<dbReference type="AlphaFoldDB" id="A0A927MZ72"/>
<dbReference type="EMBL" id="JADBEM010000001">
    <property type="protein sequence ID" value="MBE1605845.1"/>
    <property type="molecule type" value="Genomic_DNA"/>
</dbReference>
<sequence>MIEIPEDFARQLIHREGDPGRTWLASLPGLVEELLQRWHCRQPEPITRGHLGIILPVRRHDGTPAVLKISFTHPANVYEPHAYAVWGGRGAVLMYERDDARFAMLLEQGEWQTLEDLGDVDQATAVTGQLARRLAVPAPPGIPRLADRAEGWEQSLRESADLLGHPLSQRALGAALATIQDLARKQPDTMLHGDLHFGNVVRAQREPWLVIDPSGLAGDLASDALQVLLRGADSLLQADDPEVELRRRLAIFADAAEIDRERAVRWAQAQAAMGAHHSRKAAKQTWIVTGYEQVAELLA</sequence>
<organism evidence="1 2">
    <name type="scientific">Actinopolymorpha pittospori</name>
    <dbReference type="NCBI Taxonomy" id="648752"/>
    <lineage>
        <taxon>Bacteria</taxon>
        <taxon>Bacillati</taxon>
        <taxon>Actinomycetota</taxon>
        <taxon>Actinomycetes</taxon>
        <taxon>Propionibacteriales</taxon>
        <taxon>Actinopolymorphaceae</taxon>
        <taxon>Actinopolymorpha</taxon>
    </lineage>
</organism>
<evidence type="ECO:0000313" key="1">
    <source>
        <dbReference type="EMBL" id="MBE1605845.1"/>
    </source>
</evidence>
<protein>
    <submittedName>
        <fullName evidence="1">Streptomycin 6-kinase</fullName>
    </submittedName>
</protein>
<dbReference type="RefSeq" id="WP_192750073.1">
    <property type="nucleotide sequence ID" value="NZ_BAABJL010000206.1"/>
</dbReference>
<accession>A0A927MZ72</accession>
<reference evidence="1" key="1">
    <citation type="submission" date="2020-10" db="EMBL/GenBank/DDBJ databases">
        <title>Sequencing the genomes of 1000 actinobacteria strains.</title>
        <authorList>
            <person name="Klenk H.-P."/>
        </authorList>
    </citation>
    <scope>NUCLEOTIDE SEQUENCE</scope>
    <source>
        <strain evidence="1">DSM 45354</strain>
    </source>
</reference>
<proteinExistence type="predicted"/>
<comment type="caution">
    <text evidence="1">The sequence shown here is derived from an EMBL/GenBank/DDBJ whole genome shotgun (WGS) entry which is preliminary data.</text>
</comment>